<dbReference type="InterPro" id="IPR007131">
    <property type="entry name" value="SHD1"/>
</dbReference>
<reference evidence="4 5" key="1">
    <citation type="submission" date="2023-06" db="EMBL/GenBank/DDBJ databases">
        <title>Roseiconus lacunae JC819 isolated from Gulf of Mannar region, Tamil Nadu.</title>
        <authorList>
            <person name="Pk S."/>
            <person name="Ch S."/>
            <person name="Ch V.R."/>
        </authorList>
    </citation>
    <scope>NUCLEOTIDE SEQUENCE [LARGE SCALE GENOMIC DNA]</scope>
    <source>
        <strain evidence="4 5">JC819</strain>
    </source>
</reference>
<feature type="compositionally biased region" description="Basic and acidic residues" evidence="1">
    <location>
        <begin position="74"/>
        <end position="83"/>
    </location>
</feature>
<comment type="caution">
    <text evidence="4">The sequence shown here is derived from an EMBL/GenBank/DDBJ whole genome shotgun (WGS) entry which is preliminary data.</text>
</comment>
<organism evidence="4 5">
    <name type="scientific">Roseiconus lacunae</name>
    <dbReference type="NCBI Taxonomy" id="2605694"/>
    <lineage>
        <taxon>Bacteria</taxon>
        <taxon>Pseudomonadati</taxon>
        <taxon>Planctomycetota</taxon>
        <taxon>Planctomycetia</taxon>
        <taxon>Pirellulales</taxon>
        <taxon>Pirellulaceae</taxon>
        <taxon>Roseiconus</taxon>
    </lineage>
</organism>
<dbReference type="RefSeq" id="WP_289166539.1">
    <property type="nucleotide sequence ID" value="NZ_JASZZN010000024.1"/>
</dbReference>
<feature type="region of interest" description="Disordered" evidence="1">
    <location>
        <begin position="71"/>
        <end position="97"/>
    </location>
</feature>
<feature type="signal peptide" evidence="2">
    <location>
        <begin position="1"/>
        <end position="22"/>
    </location>
</feature>
<name>A0ABT7PQ74_9BACT</name>
<evidence type="ECO:0000256" key="2">
    <source>
        <dbReference type="SAM" id="SignalP"/>
    </source>
</evidence>
<feature type="chain" id="PRO_5045722982" evidence="2">
    <location>
        <begin position="23"/>
        <end position="332"/>
    </location>
</feature>
<dbReference type="EMBL" id="JASZZN010000024">
    <property type="protein sequence ID" value="MDM4018657.1"/>
    <property type="molecule type" value="Genomic_DNA"/>
</dbReference>
<evidence type="ECO:0000259" key="3">
    <source>
        <dbReference type="Pfam" id="PF03983"/>
    </source>
</evidence>
<feature type="domain" description="SLA1 homology" evidence="3">
    <location>
        <begin position="17"/>
        <end position="74"/>
    </location>
</feature>
<keyword evidence="5" id="KW-1185">Reference proteome</keyword>
<keyword evidence="2" id="KW-0732">Signal</keyword>
<dbReference type="Pfam" id="PF03983">
    <property type="entry name" value="SHD1"/>
    <property type="match status" value="1"/>
</dbReference>
<sequence>MRLQFRWLFSLALVTLPAIASARQWSDQSGRFQVEGQLVASDEDKVVVRTEEQGLLVLRIDQLSKADQSYLAEKGSKSQKTDDTSESDDALTPAKPAVDTTWRLTDGETVTGRLVGFGKQTLVLKRRDSDVVVNDVALEDLPKAYAKILPEAIEAIDRVEIEDPADLEDHLIDLGTGPLEYEVSGVQLALPEGGMITLPINILAGPDASAVRPGFERWLAAQNEAVEEDERSQSSQFERLMLDSYSRMSDRSVATTGNLDSTAMTRARLMDLQLQAATAGVTDVWQVGLIPRVSYRYPTTVVVYAENSRGARIAASAKYPGWRIGPIRKLSY</sequence>
<dbReference type="Proteomes" id="UP001239462">
    <property type="component" value="Unassembled WGS sequence"/>
</dbReference>
<accession>A0ABT7PQ74</accession>
<dbReference type="Gene3D" id="2.30.30.700">
    <property type="entry name" value="SLA1 homology domain 1"/>
    <property type="match status" value="1"/>
</dbReference>
<proteinExistence type="predicted"/>
<evidence type="ECO:0000256" key="1">
    <source>
        <dbReference type="SAM" id="MobiDB-lite"/>
    </source>
</evidence>
<gene>
    <name evidence="4" type="ORF">QTN89_24605</name>
</gene>
<evidence type="ECO:0000313" key="4">
    <source>
        <dbReference type="EMBL" id="MDM4018657.1"/>
    </source>
</evidence>
<evidence type="ECO:0000313" key="5">
    <source>
        <dbReference type="Proteomes" id="UP001239462"/>
    </source>
</evidence>
<protein>
    <submittedName>
        <fullName evidence="4">SHD1 domain-containing protein</fullName>
    </submittedName>
</protein>